<reference evidence="4 6" key="1">
    <citation type="journal article" date="2020" name="Stud. Mycol.">
        <title>101 Dothideomycetes genomes: a test case for predicting lifestyles and emergence of pathogens.</title>
        <authorList>
            <person name="Haridas S."/>
            <person name="Albert R."/>
            <person name="Binder M."/>
            <person name="Bloem J."/>
            <person name="Labutti K."/>
            <person name="Salamov A."/>
            <person name="Andreopoulos B."/>
            <person name="Baker S."/>
            <person name="Barry K."/>
            <person name="Bills G."/>
            <person name="Bluhm B."/>
            <person name="Cannon C."/>
            <person name="Castanera R."/>
            <person name="Culley D."/>
            <person name="Daum C."/>
            <person name="Ezra D."/>
            <person name="Gonzalez J."/>
            <person name="Henrissat B."/>
            <person name="Kuo A."/>
            <person name="Liang C."/>
            <person name="Lipzen A."/>
            <person name="Lutzoni F."/>
            <person name="Magnuson J."/>
            <person name="Mondo S."/>
            <person name="Nolan M."/>
            <person name="Ohm R."/>
            <person name="Pangilinan J."/>
            <person name="Park H.-J."/>
            <person name="Ramirez L."/>
            <person name="Alfaro M."/>
            <person name="Sun H."/>
            <person name="Tritt A."/>
            <person name="Yoshinaga Y."/>
            <person name="Zwiers L.-H."/>
            <person name="Turgeon B."/>
            <person name="Goodwin S."/>
            <person name="Spatafora J."/>
            <person name="Crous P."/>
            <person name="Grigoriev I."/>
        </authorList>
    </citation>
    <scope>NUCLEOTIDE SEQUENCE</scope>
    <source>
        <strain evidence="4 6">CBS 304.34</strain>
    </source>
</reference>
<keyword evidence="5" id="KW-1185">Reference proteome</keyword>
<organism evidence="4">
    <name type="scientific">Mytilinidion resinicola</name>
    <dbReference type="NCBI Taxonomy" id="574789"/>
    <lineage>
        <taxon>Eukaryota</taxon>
        <taxon>Fungi</taxon>
        <taxon>Dikarya</taxon>
        <taxon>Ascomycota</taxon>
        <taxon>Pezizomycotina</taxon>
        <taxon>Dothideomycetes</taxon>
        <taxon>Pleosporomycetidae</taxon>
        <taxon>Mytilinidiales</taxon>
        <taxon>Mytilinidiaceae</taxon>
        <taxon>Mytilinidion</taxon>
    </lineage>
</organism>
<dbReference type="Proteomes" id="UP000504636">
    <property type="component" value="Unplaced"/>
</dbReference>
<feature type="transmembrane region" description="Helical" evidence="2">
    <location>
        <begin position="232"/>
        <end position="252"/>
    </location>
</feature>
<feature type="region of interest" description="Disordered" evidence="1">
    <location>
        <begin position="166"/>
        <end position="228"/>
    </location>
</feature>
<dbReference type="GeneID" id="54464846"/>
<dbReference type="EMBL" id="MU003718">
    <property type="protein sequence ID" value="KAF2803247.1"/>
    <property type="molecule type" value="Genomic_DNA"/>
</dbReference>
<keyword evidence="2" id="KW-0812">Transmembrane</keyword>
<feature type="chain" id="PRO_5044628875" evidence="3">
    <location>
        <begin position="28"/>
        <end position="342"/>
    </location>
</feature>
<keyword evidence="2" id="KW-1133">Transmembrane helix</keyword>
<keyword evidence="3" id="KW-0732">Signal</keyword>
<reference evidence="6" key="2">
    <citation type="submission" date="2020-04" db="EMBL/GenBank/DDBJ databases">
        <authorList>
            <consortium name="NCBI Genome Project"/>
        </authorList>
    </citation>
    <scope>NUCLEOTIDE SEQUENCE</scope>
    <source>
        <strain evidence="6">CBS 304.34</strain>
    </source>
</reference>
<accession>A0A6A6Y624</accession>
<proteinExistence type="predicted"/>
<evidence type="ECO:0000313" key="4">
    <source>
        <dbReference type="EMBL" id="KAF2803247.1"/>
    </source>
</evidence>
<evidence type="ECO:0000256" key="2">
    <source>
        <dbReference type="SAM" id="Phobius"/>
    </source>
</evidence>
<gene>
    <name evidence="4 6" type="ORF">BDZ99DRAFT_503296</name>
</gene>
<evidence type="ECO:0000256" key="1">
    <source>
        <dbReference type="SAM" id="MobiDB-lite"/>
    </source>
</evidence>
<feature type="compositionally biased region" description="Low complexity" evidence="1">
    <location>
        <begin position="166"/>
        <end position="223"/>
    </location>
</feature>
<dbReference type="AlphaFoldDB" id="A0A6A6Y624"/>
<sequence length="342" mass="36024">MATMSPHCLPSISLLLIIAFLAPLVLTECFYKYPNGVVSLNDEWHECPNTAKTPGGPQLCCAVSDECGEDSICYNKDPSLKSGFYPGGCTDSSYADSVCEKACSEFKATEIIYNYTENLWHCCGDQYCTSDPPTDVTFQAVSPKQWSALPLTQTATVVTYASSSTTLQTSSSPSSSTTLQTSSSPSSATLQSSSPSPTPSATMSATWSATTSATPSATTAPATGGLSKPAKAGIGVGGSIAGLSVLALLLLLRRERAKRMTQRDTQWIQGVQGQPQVLKEVIAPTAPAPALPIRGWQYSQTPGMPAYSEASYHGRSELPAYGVISELGTSQDGEHRGTAFEA</sequence>
<dbReference type="OrthoDB" id="3816606at2759"/>
<keyword evidence="2" id="KW-0472">Membrane</keyword>
<protein>
    <submittedName>
        <fullName evidence="4 6">Uncharacterized protein</fullName>
    </submittedName>
</protein>
<evidence type="ECO:0000313" key="6">
    <source>
        <dbReference type="RefSeq" id="XP_033570211.1"/>
    </source>
</evidence>
<dbReference type="RefSeq" id="XP_033570211.1">
    <property type="nucleotide sequence ID" value="XM_033723953.1"/>
</dbReference>
<name>A0A6A6Y624_9PEZI</name>
<reference evidence="6" key="3">
    <citation type="submission" date="2025-04" db="UniProtKB">
        <authorList>
            <consortium name="RefSeq"/>
        </authorList>
    </citation>
    <scope>IDENTIFICATION</scope>
    <source>
        <strain evidence="6">CBS 304.34</strain>
    </source>
</reference>
<evidence type="ECO:0000256" key="3">
    <source>
        <dbReference type="SAM" id="SignalP"/>
    </source>
</evidence>
<evidence type="ECO:0000313" key="5">
    <source>
        <dbReference type="Proteomes" id="UP000504636"/>
    </source>
</evidence>
<feature type="signal peptide" evidence="3">
    <location>
        <begin position="1"/>
        <end position="27"/>
    </location>
</feature>